<dbReference type="Pfam" id="PF01042">
    <property type="entry name" value="Ribonuc_L-PSP"/>
    <property type="match status" value="1"/>
</dbReference>
<accession>A0A385SHP8</accession>
<dbReference type="InterPro" id="IPR035959">
    <property type="entry name" value="RutC-like_sf"/>
</dbReference>
<evidence type="ECO:0000313" key="2">
    <source>
        <dbReference type="Proteomes" id="UP000266183"/>
    </source>
</evidence>
<proteinExistence type="predicted"/>
<gene>
    <name evidence="1" type="ORF">D4L85_04080</name>
</gene>
<dbReference type="Proteomes" id="UP000266183">
    <property type="component" value="Chromosome"/>
</dbReference>
<dbReference type="KEGG" id="chk:D4L85_04080"/>
<dbReference type="GO" id="GO:0005829">
    <property type="term" value="C:cytosol"/>
    <property type="evidence" value="ECO:0007669"/>
    <property type="project" value="TreeGrafter"/>
</dbReference>
<dbReference type="PANTHER" id="PTHR11803">
    <property type="entry name" value="2-IMINOBUTANOATE/2-IMINOPROPANOATE DEAMINASE RIDA"/>
    <property type="match status" value="1"/>
</dbReference>
<dbReference type="EMBL" id="CP032382">
    <property type="protein sequence ID" value="AYB29807.1"/>
    <property type="molecule type" value="Genomic_DNA"/>
</dbReference>
<organism evidence="1 2">
    <name type="scientific">Chryseolinea soli</name>
    <dbReference type="NCBI Taxonomy" id="2321403"/>
    <lineage>
        <taxon>Bacteria</taxon>
        <taxon>Pseudomonadati</taxon>
        <taxon>Bacteroidota</taxon>
        <taxon>Cytophagia</taxon>
        <taxon>Cytophagales</taxon>
        <taxon>Fulvivirgaceae</taxon>
        <taxon>Chryseolinea</taxon>
    </lineage>
</organism>
<dbReference type="AlphaFoldDB" id="A0A385SHP8"/>
<dbReference type="SUPFAM" id="SSF55298">
    <property type="entry name" value="YjgF-like"/>
    <property type="match status" value="1"/>
</dbReference>
<keyword evidence="2" id="KW-1185">Reference proteome</keyword>
<dbReference type="OrthoDB" id="9803101at2"/>
<sequence>MSEIQSSQAPEPVGAYPHARRVGNLLFLSGVGPRKRGASEIPGVTLDDQRRIVHYDIEQQCHAVFQNVRFILEDAGAHWEDLVDVTVFLTNMKKDFPVFNAIYTEYFKTAQPCRTTVEVNALPTPIAIELKCIAVIR</sequence>
<dbReference type="PANTHER" id="PTHR11803:SF48">
    <property type="entry name" value="2-AMINOMUCONATE DEAMINASE"/>
    <property type="match status" value="1"/>
</dbReference>
<dbReference type="CDD" id="cd00448">
    <property type="entry name" value="YjgF_YER057c_UK114_family"/>
    <property type="match status" value="1"/>
</dbReference>
<dbReference type="GO" id="GO:0019239">
    <property type="term" value="F:deaminase activity"/>
    <property type="evidence" value="ECO:0007669"/>
    <property type="project" value="TreeGrafter"/>
</dbReference>
<reference evidence="2" key="1">
    <citation type="submission" date="2018-09" db="EMBL/GenBank/DDBJ databases">
        <title>Chryseolinea sp. KIS68-18 isolated from soil.</title>
        <authorList>
            <person name="Weon H.-Y."/>
            <person name="Kwon S.-W."/>
            <person name="Lee S.A."/>
        </authorList>
    </citation>
    <scope>NUCLEOTIDE SEQUENCE [LARGE SCALE GENOMIC DNA]</scope>
    <source>
        <strain evidence="2">KIS68-18</strain>
    </source>
</reference>
<dbReference type="InterPro" id="IPR006175">
    <property type="entry name" value="YjgF/YER057c/UK114"/>
</dbReference>
<dbReference type="RefSeq" id="WP_119753117.1">
    <property type="nucleotide sequence ID" value="NZ_CP032382.1"/>
</dbReference>
<evidence type="ECO:0000313" key="1">
    <source>
        <dbReference type="EMBL" id="AYB29807.1"/>
    </source>
</evidence>
<name>A0A385SHP8_9BACT</name>
<dbReference type="Gene3D" id="3.30.1330.40">
    <property type="entry name" value="RutC-like"/>
    <property type="match status" value="1"/>
</dbReference>
<protein>
    <submittedName>
        <fullName evidence="1">RidA family protein</fullName>
    </submittedName>
</protein>